<evidence type="ECO:0000256" key="1">
    <source>
        <dbReference type="SAM" id="SignalP"/>
    </source>
</evidence>
<organism evidence="2">
    <name type="scientific">Schistocephalus solidus</name>
    <name type="common">Tapeworm</name>
    <dbReference type="NCBI Taxonomy" id="70667"/>
    <lineage>
        <taxon>Eukaryota</taxon>
        <taxon>Metazoa</taxon>
        <taxon>Spiralia</taxon>
        <taxon>Lophotrochozoa</taxon>
        <taxon>Platyhelminthes</taxon>
        <taxon>Cestoda</taxon>
        <taxon>Eucestoda</taxon>
        <taxon>Diphyllobothriidea</taxon>
        <taxon>Diphyllobothriidae</taxon>
        <taxon>Schistocephalus</taxon>
    </lineage>
</organism>
<feature type="chain" id="PRO_5008153998" evidence="1">
    <location>
        <begin position="22"/>
        <end position="346"/>
    </location>
</feature>
<proteinExistence type="predicted"/>
<protein>
    <submittedName>
        <fullName evidence="2">LINES_N domain-containing protein</fullName>
    </submittedName>
</protein>
<reference evidence="2" key="1">
    <citation type="submission" date="2016-06" db="UniProtKB">
        <authorList>
            <consortium name="WormBaseParasite"/>
        </authorList>
    </citation>
    <scope>IDENTIFICATION</scope>
</reference>
<sequence length="346" mass="37995">LTPFFTGSLFAFVSFSSSVLELITDEQCDIERDAVPLLSLLSTCLLLSEDPIFPQVSSMVGARLKAAKRPWMIVSSDACNEAAWPAYAKSQKISKLLVEELLCLGAVLILGRSQTDQRVAALEASEEAAVFELSHVLLKAICGLLCATLSRRSFCAAALLLLNSATPGGETKCQSPWPEGTSEAGRVFYTQLITALYSYLTDITLRDLRLLTMALLGKALRIVRHQLPLSEVTKLEGTVWNLVVTESLQLEDYDEDQLPCPPALIVFLAEVGALRPYALFGCFLAYLQLSTGPCTFLRDQEKRGLLQKVSASGFNLHSETALFTRSRYRFFLLPLLDLSSLRGTVS</sequence>
<evidence type="ECO:0000313" key="2">
    <source>
        <dbReference type="WBParaSite" id="SSLN_0001348001-mRNA-1"/>
    </source>
</evidence>
<keyword evidence="1" id="KW-0732">Signal</keyword>
<dbReference type="WBParaSite" id="SSLN_0001348001-mRNA-1">
    <property type="protein sequence ID" value="SSLN_0001348001-mRNA-1"/>
    <property type="gene ID" value="SSLN_0001348001"/>
</dbReference>
<feature type="signal peptide" evidence="1">
    <location>
        <begin position="1"/>
        <end position="21"/>
    </location>
</feature>
<accession>A0A183T931</accession>
<dbReference type="AlphaFoldDB" id="A0A183T931"/>
<name>A0A183T931_SCHSO</name>